<evidence type="ECO:0000313" key="1">
    <source>
        <dbReference type="EMBL" id="KAJ7317189.1"/>
    </source>
</evidence>
<evidence type="ECO:0000313" key="2">
    <source>
        <dbReference type="Proteomes" id="UP001142489"/>
    </source>
</evidence>
<protein>
    <submittedName>
        <fullName evidence="1">Uncharacterized protein</fullName>
    </submittedName>
</protein>
<dbReference type="Proteomes" id="UP001142489">
    <property type="component" value="Unassembled WGS sequence"/>
</dbReference>
<name>A0A9Q1AXC9_9SAUR</name>
<gene>
    <name evidence="1" type="ORF">JRQ81_003351</name>
</gene>
<keyword evidence="2" id="KW-1185">Reference proteome</keyword>
<sequence>MEATYEGEPSGSMGLPPFLWQPMLRARISSLSVDTHEENIHQVVIESPLNNPFMLNTNVEDTECAESLKPVVRKRETLKLGPGQALVEGNHLKGSFHELMERRSYNP</sequence>
<proteinExistence type="predicted"/>
<reference evidence="1" key="1">
    <citation type="journal article" date="2023" name="DNA Res.">
        <title>Chromosome-level genome assembly of Phrynocephalus forsythii using third-generation DNA sequencing and Hi-C analysis.</title>
        <authorList>
            <person name="Qi Y."/>
            <person name="Zhao W."/>
            <person name="Zhao Y."/>
            <person name="Niu C."/>
            <person name="Cao S."/>
            <person name="Zhang Y."/>
        </authorList>
    </citation>
    <scope>NUCLEOTIDE SEQUENCE</scope>
    <source>
        <tissue evidence="1">Muscle</tissue>
    </source>
</reference>
<dbReference type="EMBL" id="JAPFRF010000011">
    <property type="protein sequence ID" value="KAJ7317189.1"/>
    <property type="molecule type" value="Genomic_DNA"/>
</dbReference>
<accession>A0A9Q1AXC9</accession>
<dbReference type="AlphaFoldDB" id="A0A9Q1AXC9"/>
<comment type="caution">
    <text evidence="1">The sequence shown here is derived from an EMBL/GenBank/DDBJ whole genome shotgun (WGS) entry which is preliminary data.</text>
</comment>
<organism evidence="1 2">
    <name type="scientific">Phrynocephalus forsythii</name>
    <dbReference type="NCBI Taxonomy" id="171643"/>
    <lineage>
        <taxon>Eukaryota</taxon>
        <taxon>Metazoa</taxon>
        <taxon>Chordata</taxon>
        <taxon>Craniata</taxon>
        <taxon>Vertebrata</taxon>
        <taxon>Euteleostomi</taxon>
        <taxon>Lepidosauria</taxon>
        <taxon>Squamata</taxon>
        <taxon>Bifurcata</taxon>
        <taxon>Unidentata</taxon>
        <taxon>Episquamata</taxon>
        <taxon>Toxicofera</taxon>
        <taxon>Iguania</taxon>
        <taxon>Acrodonta</taxon>
        <taxon>Agamidae</taxon>
        <taxon>Agaminae</taxon>
        <taxon>Phrynocephalus</taxon>
    </lineage>
</organism>